<comment type="catalytic activity">
    <reaction evidence="1 13">
        <text>Catalyzes the rearrangement of -S-S- bonds in proteins.</text>
        <dbReference type="EC" id="5.3.4.1"/>
    </reaction>
</comment>
<dbReference type="GO" id="GO:0005788">
    <property type="term" value="C:endoplasmic reticulum lumen"/>
    <property type="evidence" value="ECO:0007669"/>
    <property type="project" value="UniProtKB-SubCell"/>
</dbReference>
<feature type="disulfide bond" description="Redox-active" evidence="11">
    <location>
        <begin position="380"/>
        <end position="383"/>
    </location>
</feature>
<keyword evidence="9 13" id="KW-0413">Isomerase</keyword>
<dbReference type="CDD" id="cd02961">
    <property type="entry name" value="PDI_a_family"/>
    <property type="match status" value="1"/>
</dbReference>
<dbReference type="FunFam" id="3.40.30.10:FF:000045">
    <property type="entry name" value="Disulfide-isomerase A3"/>
    <property type="match status" value="1"/>
</dbReference>
<dbReference type="InterPro" id="IPR013766">
    <property type="entry name" value="Thioredoxin_domain"/>
</dbReference>
<evidence type="ECO:0000256" key="12">
    <source>
        <dbReference type="RuleBase" id="RU004208"/>
    </source>
</evidence>
<dbReference type="Pfam" id="PF13848">
    <property type="entry name" value="Thioredoxin_6"/>
    <property type="match status" value="1"/>
</dbReference>
<dbReference type="SUPFAM" id="SSF52833">
    <property type="entry name" value="Thioredoxin-like"/>
    <property type="match status" value="4"/>
</dbReference>
<dbReference type="EMBL" id="CAHIKZ030005539">
    <property type="protein sequence ID" value="CAE1328800.1"/>
    <property type="molecule type" value="Genomic_DNA"/>
</dbReference>
<dbReference type="Gene3D" id="3.40.30.10">
    <property type="entry name" value="Glutaredoxin"/>
    <property type="match status" value="4"/>
</dbReference>
<dbReference type="InterPro" id="IPR036249">
    <property type="entry name" value="Thioredoxin-like_sf"/>
</dbReference>
<dbReference type="PROSITE" id="PS00194">
    <property type="entry name" value="THIOREDOXIN_1"/>
    <property type="match status" value="2"/>
</dbReference>
<evidence type="ECO:0000256" key="7">
    <source>
        <dbReference type="ARBA" id="ARBA00022824"/>
    </source>
</evidence>
<evidence type="ECO:0000256" key="2">
    <source>
        <dbReference type="ARBA" id="ARBA00004319"/>
    </source>
</evidence>
<keyword evidence="6" id="KW-0677">Repeat</keyword>
<evidence type="ECO:0000259" key="14">
    <source>
        <dbReference type="PROSITE" id="PS51352"/>
    </source>
</evidence>
<dbReference type="CDD" id="cd03073">
    <property type="entry name" value="PDI_b'_ERp72_ERp57"/>
    <property type="match status" value="1"/>
</dbReference>
<evidence type="ECO:0000256" key="3">
    <source>
        <dbReference type="ARBA" id="ARBA00006347"/>
    </source>
</evidence>
<dbReference type="FunFam" id="3.40.30.10:FF:000017">
    <property type="entry name" value="Protein disulfide-isomerase A4"/>
    <property type="match status" value="1"/>
</dbReference>
<dbReference type="CDD" id="cd02995">
    <property type="entry name" value="PDI_a_PDI_a'_C"/>
    <property type="match status" value="1"/>
</dbReference>
<dbReference type="InterPro" id="IPR017937">
    <property type="entry name" value="Thioredoxin_CS"/>
</dbReference>
<evidence type="ECO:0000256" key="4">
    <source>
        <dbReference type="ARBA" id="ARBA00012723"/>
    </source>
</evidence>
<feature type="domain" description="Thioredoxin" evidence="14">
    <location>
        <begin position="1"/>
        <end position="113"/>
    </location>
</feature>
<dbReference type="InterPro" id="IPR005788">
    <property type="entry name" value="PDI_thioredoxin-like_dom"/>
</dbReference>
<evidence type="ECO:0000256" key="8">
    <source>
        <dbReference type="ARBA" id="ARBA00023157"/>
    </source>
</evidence>
<evidence type="ECO:0000313" key="15">
    <source>
        <dbReference type="EMBL" id="CAE1328800.1"/>
    </source>
</evidence>
<dbReference type="PANTHER" id="PTHR18929">
    <property type="entry name" value="PROTEIN DISULFIDE ISOMERASE"/>
    <property type="match status" value="1"/>
</dbReference>
<dbReference type="PRINTS" id="PR00421">
    <property type="entry name" value="THIOREDOXIN"/>
</dbReference>
<evidence type="ECO:0000256" key="1">
    <source>
        <dbReference type="ARBA" id="ARBA00001182"/>
    </source>
</evidence>
<feature type="disulfide bond" description="Redox-active" evidence="11">
    <location>
        <begin position="34"/>
        <end position="37"/>
    </location>
</feature>
<dbReference type="EC" id="5.3.4.1" evidence="4 13"/>
<organism evidence="15 16">
    <name type="scientific">Acanthosepion pharaonis</name>
    <name type="common">Pharaoh cuttlefish</name>
    <name type="synonym">Sepia pharaonis</name>
    <dbReference type="NCBI Taxonomy" id="158019"/>
    <lineage>
        <taxon>Eukaryota</taxon>
        <taxon>Metazoa</taxon>
        <taxon>Spiralia</taxon>
        <taxon>Lophotrochozoa</taxon>
        <taxon>Mollusca</taxon>
        <taxon>Cephalopoda</taxon>
        <taxon>Coleoidea</taxon>
        <taxon>Decapodiformes</taxon>
        <taxon>Sepiida</taxon>
        <taxon>Sepiina</taxon>
        <taxon>Sepiidae</taxon>
        <taxon>Acanthosepion</taxon>
    </lineage>
</organism>
<evidence type="ECO:0000256" key="9">
    <source>
        <dbReference type="ARBA" id="ARBA00023235"/>
    </source>
</evidence>
<dbReference type="AlphaFoldDB" id="A0A812EW67"/>
<feature type="domain" description="Thioredoxin" evidence="14">
    <location>
        <begin position="338"/>
        <end position="459"/>
    </location>
</feature>
<dbReference type="GO" id="GO:0034976">
    <property type="term" value="P:response to endoplasmic reticulum stress"/>
    <property type="evidence" value="ECO:0007669"/>
    <property type="project" value="TreeGrafter"/>
</dbReference>
<dbReference type="NCBIfam" id="TIGR01130">
    <property type="entry name" value="ER_PDI_fam"/>
    <property type="match status" value="1"/>
</dbReference>
<protein>
    <recommendedName>
        <fullName evidence="4 13">Protein disulfide-isomerase</fullName>
        <ecNumber evidence="4 13">5.3.4.1</ecNumber>
    </recommendedName>
</protein>
<comment type="similarity">
    <text evidence="3 12">Belongs to the protein disulfide isomerase family.</text>
</comment>
<evidence type="ECO:0000313" key="16">
    <source>
        <dbReference type="Proteomes" id="UP000597762"/>
    </source>
</evidence>
<dbReference type="Proteomes" id="UP000597762">
    <property type="component" value="Unassembled WGS sequence"/>
</dbReference>
<keyword evidence="16" id="KW-1185">Reference proteome</keyword>
<evidence type="ECO:0000256" key="11">
    <source>
        <dbReference type="PIRSR" id="PIRSR605792-51"/>
    </source>
</evidence>
<dbReference type="GO" id="GO:0003756">
    <property type="term" value="F:protein disulfide isomerase activity"/>
    <property type="evidence" value="ECO:0007669"/>
    <property type="project" value="UniProtKB-EC"/>
</dbReference>
<dbReference type="PROSITE" id="PS51352">
    <property type="entry name" value="THIOREDOXIN_2"/>
    <property type="match status" value="2"/>
</dbReference>
<comment type="caution">
    <text evidence="15">The sequence shown here is derived from an EMBL/GenBank/DDBJ whole genome shotgun (WGS) entry which is preliminary data.</text>
</comment>
<dbReference type="PANTHER" id="PTHR18929:SF132">
    <property type="entry name" value="PROTEIN DISULFIDE-ISOMERASE A3"/>
    <property type="match status" value="1"/>
</dbReference>
<dbReference type="InterPro" id="IPR005792">
    <property type="entry name" value="Prot_disulphide_isomerase"/>
</dbReference>
<evidence type="ECO:0000256" key="5">
    <source>
        <dbReference type="ARBA" id="ARBA00022729"/>
    </source>
</evidence>
<dbReference type="FunFam" id="3.40.30.10:FF:000077">
    <property type="entry name" value="Protein disulfide-isomerase"/>
    <property type="match status" value="1"/>
</dbReference>
<gene>
    <name evidence="15" type="ORF">SPHA_78413</name>
</gene>
<dbReference type="Pfam" id="PF00085">
    <property type="entry name" value="Thioredoxin"/>
    <property type="match status" value="2"/>
</dbReference>
<evidence type="ECO:0000256" key="6">
    <source>
        <dbReference type="ARBA" id="ARBA00022737"/>
    </source>
</evidence>
<keyword evidence="5" id="KW-0732">Signal</keyword>
<keyword evidence="10 11" id="KW-0676">Redox-active center</keyword>
<dbReference type="NCBIfam" id="TIGR01126">
    <property type="entry name" value="pdi_dom"/>
    <property type="match status" value="2"/>
</dbReference>
<keyword evidence="7" id="KW-0256">Endoplasmic reticulum</keyword>
<accession>A0A812EW67</accession>
<proteinExistence type="inferred from homology"/>
<evidence type="ECO:0000256" key="13">
    <source>
        <dbReference type="RuleBase" id="RU361130"/>
    </source>
</evidence>
<sequence length="477" mass="54168">MTWASDVIELKDSNFQSKVDPHDVILVEFYAPWCGHCKKLAPEYEKAATTLKKNDPPVSLAKVDCTAEKATCEKYGVTGYPTLKIFRSGEFSKEYDGPREADGIVKYMKSQAGPSSKTLSSVADAEKFLNNMDHSIIGFFTTENELSKVFQKVADTLSSEFRFAHTFEKEVLEKYDYKDSVVLFQPKRLQSKFEDAVMKYKGDASLYEIKNFIKGNVLGLCGHRVQSNAEEFKKPLVVAYYQVDYVKNTKGSNYWRNRVMKVGKKLKDGGMDVNFAICNNDEFSYELSEFGINDVTGNKPVVTARDSKDRKFVMKAEFSMDNFEEFVTDFMADKLEPYLKSEEVPEDNSEAVKVVVAKNFDEIVNNKEKDVLIEFYAPWCGHCKSLEPKYKELAEKLADEPGITIAKMDATANDVPKPYEVTGFPTLYFSPKNSKEFPQRYNGGREVDDFIKYLAKHATDGLNGFSSDGKKKKKTEL</sequence>
<evidence type="ECO:0000256" key="10">
    <source>
        <dbReference type="ARBA" id="ARBA00023284"/>
    </source>
</evidence>
<dbReference type="OrthoDB" id="427280at2759"/>
<dbReference type="FunFam" id="3.40.30.10:FF:000303">
    <property type="entry name" value="Protein disulfide-isomerase"/>
    <property type="match status" value="1"/>
</dbReference>
<keyword evidence="8 11" id="KW-1015">Disulfide bond</keyword>
<dbReference type="GO" id="GO:0006457">
    <property type="term" value="P:protein folding"/>
    <property type="evidence" value="ECO:0007669"/>
    <property type="project" value="TreeGrafter"/>
</dbReference>
<comment type="subcellular location">
    <subcellularLocation>
        <location evidence="2">Endoplasmic reticulum lumen</location>
    </subcellularLocation>
</comment>
<name>A0A812EW67_ACAPH</name>
<reference evidence="15" key="1">
    <citation type="submission" date="2021-01" db="EMBL/GenBank/DDBJ databases">
        <authorList>
            <person name="Li R."/>
            <person name="Bekaert M."/>
        </authorList>
    </citation>
    <scope>NUCLEOTIDE SEQUENCE</scope>
    <source>
        <strain evidence="15">Farmed</strain>
    </source>
</reference>